<dbReference type="PROSITE" id="PS50925">
    <property type="entry name" value="BLUF"/>
    <property type="match status" value="1"/>
</dbReference>
<evidence type="ECO:0000313" key="2">
    <source>
        <dbReference type="EMBL" id="MFG6413779.1"/>
    </source>
</evidence>
<dbReference type="Gene3D" id="3.30.70.100">
    <property type="match status" value="1"/>
</dbReference>
<dbReference type="SMART" id="SM01034">
    <property type="entry name" value="BLUF"/>
    <property type="match status" value="1"/>
</dbReference>
<dbReference type="EMBL" id="JBIGHY010000002">
    <property type="protein sequence ID" value="MFG6413779.1"/>
    <property type="molecule type" value="Genomic_DNA"/>
</dbReference>
<accession>A0ABW7EK85</accession>
<dbReference type="Proteomes" id="UP001606300">
    <property type="component" value="Unassembled WGS sequence"/>
</dbReference>
<proteinExistence type="predicted"/>
<feature type="domain" description="BLUF" evidence="1">
    <location>
        <begin position="26"/>
        <end position="117"/>
    </location>
</feature>
<keyword evidence="3" id="KW-1185">Reference proteome</keyword>
<dbReference type="Pfam" id="PF04940">
    <property type="entry name" value="BLUF"/>
    <property type="match status" value="1"/>
</dbReference>
<name>A0ABW7EK85_9BURK</name>
<organism evidence="2 3">
    <name type="scientific">Pelomonas dachongensis</name>
    <dbReference type="NCBI Taxonomy" id="3299029"/>
    <lineage>
        <taxon>Bacteria</taxon>
        <taxon>Pseudomonadati</taxon>
        <taxon>Pseudomonadota</taxon>
        <taxon>Betaproteobacteria</taxon>
        <taxon>Burkholderiales</taxon>
        <taxon>Sphaerotilaceae</taxon>
        <taxon>Roseateles</taxon>
    </lineage>
</organism>
<sequence length="403" mass="43574">MPVRLSPGSRGPSARAASNAASMVQLSSVLYESRASAPLSDMHLQRLTQSSQMRNRQENITGLLVYDQGRFLQWLEGPPEGVNRVWQSILHDRRHTDITLLGQSTTPVRFFGGSALTLRRRRGEALLRTGLIDVLSTTPVKAQVSAQVRADRRSLQALVEDVIVPELLAKHAVLPMAVPIADPRAVELAQLLLTAEPRQAFSMIDKLRAEGRTISQLCAGLFEPAARALGDLWQSDDCSELDVTLGLGHMQVALRRASAERLSADPALPHLSVPCAVLVAPSPREPHLLGSVIASEMFWRAGWDVSCEFPATDAALSQVVHERWFDVLDLSLSPAFTREHSLPAMAASIRAAREGSLNPALVVTVDGRIFHDRPQASTEVGADAGSASALDVVSAATRRCPPG</sequence>
<gene>
    <name evidence="2" type="ORF">ACG02S_07685</name>
</gene>
<dbReference type="InterPro" id="IPR007024">
    <property type="entry name" value="BLUF_domain"/>
</dbReference>
<evidence type="ECO:0000259" key="1">
    <source>
        <dbReference type="PROSITE" id="PS50925"/>
    </source>
</evidence>
<dbReference type="InterPro" id="IPR036046">
    <property type="entry name" value="Acylphosphatase-like_dom_sf"/>
</dbReference>
<dbReference type="RefSeq" id="WP_394469854.1">
    <property type="nucleotide sequence ID" value="NZ_JBIGHY010000002.1"/>
</dbReference>
<reference evidence="2 3" key="1">
    <citation type="submission" date="2024-09" db="EMBL/GenBank/DDBJ databases">
        <title>Novel species of the genus Pelomonas and Roseateles isolated from streams.</title>
        <authorList>
            <person name="Lu H."/>
        </authorList>
    </citation>
    <scope>NUCLEOTIDE SEQUENCE [LARGE SCALE GENOMIC DNA]</scope>
    <source>
        <strain evidence="2 3">DC23W</strain>
    </source>
</reference>
<dbReference type="Gene3D" id="3.40.50.280">
    <property type="entry name" value="Cobalamin-binding domain"/>
    <property type="match status" value="1"/>
</dbReference>
<dbReference type="SUPFAM" id="SSF54975">
    <property type="entry name" value="Acylphosphatase/BLUF domain-like"/>
    <property type="match status" value="1"/>
</dbReference>
<evidence type="ECO:0000313" key="3">
    <source>
        <dbReference type="Proteomes" id="UP001606300"/>
    </source>
</evidence>
<protein>
    <submittedName>
        <fullName evidence="2">BLUF domain-containing protein</fullName>
    </submittedName>
</protein>
<comment type="caution">
    <text evidence="2">The sequence shown here is derived from an EMBL/GenBank/DDBJ whole genome shotgun (WGS) entry which is preliminary data.</text>
</comment>